<dbReference type="KEGG" id="bcai:K788_0008027"/>
<name>A0A0N7JTE1_9BURK</name>
<accession>A0A0N7JTE1</accession>
<dbReference type="EMBL" id="CP012746">
    <property type="protein sequence ID" value="ALL63357.1"/>
    <property type="molecule type" value="Genomic_DNA"/>
</dbReference>
<dbReference type="Proteomes" id="UP000019146">
    <property type="component" value="Chromosome 1"/>
</dbReference>
<evidence type="ECO:0000313" key="2">
    <source>
        <dbReference type="EMBL" id="ALL63357.1"/>
    </source>
</evidence>
<reference evidence="2 3" key="1">
    <citation type="journal article" date="2014" name="Genome Announc.">
        <title>Draft Genome Sequence of the Haloacid-Degrading Burkholderia caribensis Strain MBA4.</title>
        <authorList>
            <person name="Pan Y."/>
            <person name="Kong K.F."/>
            <person name="Tsang J.S."/>
        </authorList>
    </citation>
    <scope>NUCLEOTIDE SEQUENCE [LARGE SCALE GENOMIC DNA]</scope>
    <source>
        <strain evidence="2 3">MBA4</strain>
    </source>
</reference>
<organism evidence="2 3">
    <name type="scientific">Paraburkholderia caribensis MBA4</name>
    <dbReference type="NCBI Taxonomy" id="1323664"/>
    <lineage>
        <taxon>Bacteria</taxon>
        <taxon>Pseudomonadati</taxon>
        <taxon>Pseudomonadota</taxon>
        <taxon>Betaproteobacteria</taxon>
        <taxon>Burkholderiales</taxon>
        <taxon>Burkholderiaceae</taxon>
        <taxon>Paraburkholderia</taxon>
    </lineage>
</organism>
<sequence length="45" mass="4827">MRCAAGKDADSDGRSDTESSMIENEEEAQTQQVSAMKALPHSNEA</sequence>
<feature type="compositionally biased region" description="Basic and acidic residues" evidence="1">
    <location>
        <begin position="1"/>
        <end position="17"/>
    </location>
</feature>
<feature type="region of interest" description="Disordered" evidence="1">
    <location>
        <begin position="1"/>
        <end position="45"/>
    </location>
</feature>
<gene>
    <name evidence="2" type="ORF">K788_0008027</name>
</gene>
<protein>
    <submittedName>
        <fullName evidence="2">Uncharacterized protein</fullName>
    </submittedName>
</protein>
<dbReference type="AlphaFoldDB" id="A0A0N7JTE1"/>
<evidence type="ECO:0000256" key="1">
    <source>
        <dbReference type="SAM" id="MobiDB-lite"/>
    </source>
</evidence>
<proteinExistence type="predicted"/>
<evidence type="ECO:0000313" key="3">
    <source>
        <dbReference type="Proteomes" id="UP000019146"/>
    </source>
</evidence>